<evidence type="ECO:0000313" key="1">
    <source>
        <dbReference type="EMBL" id="VFS39489.1"/>
    </source>
</evidence>
<gene>
    <name evidence="1" type="ORF">NCTC9001_06013</name>
</gene>
<reference evidence="1 2" key="1">
    <citation type="submission" date="2019-03" db="EMBL/GenBank/DDBJ databases">
        <authorList>
            <consortium name="Pathogen Informatics"/>
        </authorList>
    </citation>
    <scope>NUCLEOTIDE SEQUENCE [LARGE SCALE GENOMIC DNA]</scope>
    <source>
        <strain evidence="1 2">NCTC9001</strain>
    </source>
</reference>
<organism evidence="1 2">
    <name type="scientific">Escherichia coli</name>
    <dbReference type="NCBI Taxonomy" id="562"/>
    <lineage>
        <taxon>Bacteria</taxon>
        <taxon>Pseudomonadati</taxon>
        <taxon>Pseudomonadota</taxon>
        <taxon>Gammaproteobacteria</taxon>
        <taxon>Enterobacterales</taxon>
        <taxon>Enterobacteriaceae</taxon>
        <taxon>Escherichia</taxon>
    </lineage>
</organism>
<proteinExistence type="predicted"/>
<sequence>MLRLAGCGDGGALQPGKRGVAMTVSGSLVTGPGTGSALLPDRKLSGCDHLVIHDGDTFLLCRPDRRQEEMLAAWRKRATQEGEYSDARSNPAMLRLSIKYE</sequence>
<protein>
    <submittedName>
        <fullName evidence="1">Protein PapJ</fullName>
    </submittedName>
</protein>
<evidence type="ECO:0000313" key="2">
    <source>
        <dbReference type="Proteomes" id="UP000372890"/>
    </source>
</evidence>
<accession>A0A484Z0F8</accession>
<dbReference type="Pfam" id="PF14855">
    <property type="entry name" value="PapJ"/>
    <property type="match status" value="1"/>
</dbReference>
<dbReference type="Proteomes" id="UP000372890">
    <property type="component" value="Unassembled WGS sequence"/>
</dbReference>
<dbReference type="AlphaFoldDB" id="A0A484Z0F8"/>
<dbReference type="EMBL" id="CAADIS010000005">
    <property type="protein sequence ID" value="VFS39489.1"/>
    <property type="molecule type" value="Genomic_DNA"/>
</dbReference>
<name>A0A484Z0F8_ECOLX</name>
<dbReference type="InterPro" id="IPR029224">
    <property type="entry name" value="PapJ"/>
</dbReference>